<dbReference type="OrthoDB" id="9777711at2"/>
<name>A0A7L4YKQ9_9ACTN</name>
<dbReference type="Proteomes" id="UP000463857">
    <property type="component" value="Chromosome"/>
</dbReference>
<dbReference type="InterPro" id="IPR014748">
    <property type="entry name" value="Enoyl-CoA_hydra_C"/>
</dbReference>
<protein>
    <recommendedName>
        <fullName evidence="4">Enoyl-CoA hydratase</fullName>
    </recommendedName>
</protein>
<reference evidence="2 3" key="1">
    <citation type="journal article" date="2018" name="Int. J. Syst. Evol. Microbiol.">
        <title>Epidermidibacterium keratini gen. nov., sp. nov., a member of the family Sporichthyaceae, isolated from keratin epidermis.</title>
        <authorList>
            <person name="Lee D.G."/>
            <person name="Trujillo M.E."/>
            <person name="Kang S."/>
            <person name="Nam J.J."/>
            <person name="Kim Y.J."/>
        </authorList>
    </citation>
    <scope>NUCLEOTIDE SEQUENCE [LARGE SCALE GENOMIC DNA]</scope>
    <source>
        <strain evidence="2 3">EPI-7</strain>
    </source>
</reference>
<evidence type="ECO:0000313" key="3">
    <source>
        <dbReference type="Proteomes" id="UP000463857"/>
    </source>
</evidence>
<dbReference type="PANTHER" id="PTHR43459">
    <property type="entry name" value="ENOYL-COA HYDRATASE"/>
    <property type="match status" value="1"/>
</dbReference>
<proteinExistence type="inferred from homology"/>
<dbReference type="GO" id="GO:0003824">
    <property type="term" value="F:catalytic activity"/>
    <property type="evidence" value="ECO:0007669"/>
    <property type="project" value="UniProtKB-ARBA"/>
</dbReference>
<dbReference type="KEGG" id="eke:EK0264_04675"/>
<dbReference type="EMBL" id="CP047156">
    <property type="protein sequence ID" value="QHB99647.1"/>
    <property type="molecule type" value="Genomic_DNA"/>
</dbReference>
<dbReference type="PANTHER" id="PTHR43459:SF1">
    <property type="entry name" value="EG:BACN32G11.4 PROTEIN"/>
    <property type="match status" value="1"/>
</dbReference>
<dbReference type="CDD" id="cd06558">
    <property type="entry name" value="crotonase-like"/>
    <property type="match status" value="1"/>
</dbReference>
<accession>A0A7L4YKQ9</accession>
<dbReference type="AlphaFoldDB" id="A0A7L4YKQ9"/>
<dbReference type="SUPFAM" id="SSF52096">
    <property type="entry name" value="ClpP/crotonase"/>
    <property type="match status" value="1"/>
</dbReference>
<dbReference type="InterPro" id="IPR029045">
    <property type="entry name" value="ClpP/crotonase-like_dom_sf"/>
</dbReference>
<sequence length="273" mass="28795">MADVDTGTTDLLADLTDGVGTITFNRPDRRNAMSDQMMSALAATLGLWKDSDDVGVVVVTGAGGHFCAGGDVKGFNERGGAGGTSGQVDPAKVESQRENQKATVGAIYTYPKPVIAAVPGAAAGAGLGFALSADVRIGTPKTVMATAFGGVALSGDYGVTWLLNQLVGPARARQYLFFNDRLRGEDLLDLGLLNWVVGVEELEAKTTELARQLADGSRGTLAAMKQNLIEAQTNDLFASMHAEVQRHLDRGTTDDHREAVAAFVEKRKPNFAR</sequence>
<evidence type="ECO:0000256" key="1">
    <source>
        <dbReference type="ARBA" id="ARBA00005254"/>
    </source>
</evidence>
<dbReference type="Gene3D" id="3.90.226.10">
    <property type="entry name" value="2-enoyl-CoA Hydratase, Chain A, domain 1"/>
    <property type="match status" value="1"/>
</dbReference>
<dbReference type="InterPro" id="IPR001753">
    <property type="entry name" value="Enoyl-CoA_hydra/iso"/>
</dbReference>
<organism evidence="2 3">
    <name type="scientific">Epidermidibacterium keratini</name>
    <dbReference type="NCBI Taxonomy" id="1891644"/>
    <lineage>
        <taxon>Bacteria</taxon>
        <taxon>Bacillati</taxon>
        <taxon>Actinomycetota</taxon>
        <taxon>Actinomycetes</taxon>
        <taxon>Sporichthyales</taxon>
        <taxon>Sporichthyaceae</taxon>
        <taxon>Epidermidibacterium</taxon>
    </lineage>
</organism>
<evidence type="ECO:0000313" key="2">
    <source>
        <dbReference type="EMBL" id="QHB99647.1"/>
    </source>
</evidence>
<gene>
    <name evidence="2" type="ORF">EK0264_04675</name>
</gene>
<keyword evidence="3" id="KW-1185">Reference proteome</keyword>
<evidence type="ECO:0008006" key="4">
    <source>
        <dbReference type="Google" id="ProtNLM"/>
    </source>
</evidence>
<dbReference type="RefSeq" id="WP_159543416.1">
    <property type="nucleotide sequence ID" value="NZ_CP047156.1"/>
</dbReference>
<dbReference type="Gene3D" id="1.10.12.10">
    <property type="entry name" value="Lyase 2-enoyl-coa Hydratase, Chain A, domain 2"/>
    <property type="match status" value="1"/>
</dbReference>
<dbReference type="Pfam" id="PF00378">
    <property type="entry name" value="ECH_1"/>
    <property type="match status" value="1"/>
</dbReference>
<dbReference type="InParanoid" id="A0A7L4YKQ9"/>
<comment type="similarity">
    <text evidence="1">Belongs to the enoyl-CoA hydratase/isomerase family.</text>
</comment>